<comment type="caution">
    <text evidence="1">The sequence shown here is derived from an EMBL/GenBank/DDBJ whole genome shotgun (WGS) entry which is preliminary data.</text>
</comment>
<name>A0ABQ5IVM5_9ASTR</name>
<evidence type="ECO:0000313" key="1">
    <source>
        <dbReference type="EMBL" id="GJU04141.1"/>
    </source>
</evidence>
<reference evidence="1" key="2">
    <citation type="submission" date="2022-01" db="EMBL/GenBank/DDBJ databases">
        <authorList>
            <person name="Yamashiro T."/>
            <person name="Shiraishi A."/>
            <person name="Satake H."/>
            <person name="Nakayama K."/>
        </authorList>
    </citation>
    <scope>NUCLEOTIDE SEQUENCE</scope>
</reference>
<sequence length="194" mass="22496">MMREEMEKLRDEMRANALEPSTSNRGRNQGDQRQSMQFTRFMRLLGSDTVPWLVYRGAILQRFRNSFDDPLAEAISFYMAGLPTDVELAVRITSINSHKPLALPTPNANWRIKPSTSQSTPFRRRLTQKELEEKRAKNQFFYCDQKYSPGHKCTGQVYLSEVVAEPDELDSEEEILIGASENGEKYEQIWEELP</sequence>
<reference evidence="1" key="1">
    <citation type="journal article" date="2022" name="Int. J. Mol. Sci.">
        <title>Draft Genome of Tanacetum Coccineum: Genomic Comparison of Closely Related Tanacetum-Family Plants.</title>
        <authorList>
            <person name="Yamashiro T."/>
            <person name="Shiraishi A."/>
            <person name="Nakayama K."/>
            <person name="Satake H."/>
        </authorList>
    </citation>
    <scope>NUCLEOTIDE SEQUENCE</scope>
</reference>
<gene>
    <name evidence="1" type="ORF">Tco_1114479</name>
</gene>
<accession>A0ABQ5IVM5</accession>
<evidence type="ECO:0000313" key="2">
    <source>
        <dbReference type="Proteomes" id="UP001151760"/>
    </source>
</evidence>
<keyword evidence="2" id="KW-1185">Reference proteome</keyword>
<protein>
    <submittedName>
        <fullName evidence="1">Uncharacterized protein</fullName>
    </submittedName>
</protein>
<dbReference type="Proteomes" id="UP001151760">
    <property type="component" value="Unassembled WGS sequence"/>
</dbReference>
<dbReference type="EMBL" id="BQNB010021220">
    <property type="protein sequence ID" value="GJU04141.1"/>
    <property type="molecule type" value="Genomic_DNA"/>
</dbReference>
<organism evidence="1 2">
    <name type="scientific">Tanacetum coccineum</name>
    <dbReference type="NCBI Taxonomy" id="301880"/>
    <lineage>
        <taxon>Eukaryota</taxon>
        <taxon>Viridiplantae</taxon>
        <taxon>Streptophyta</taxon>
        <taxon>Embryophyta</taxon>
        <taxon>Tracheophyta</taxon>
        <taxon>Spermatophyta</taxon>
        <taxon>Magnoliopsida</taxon>
        <taxon>eudicotyledons</taxon>
        <taxon>Gunneridae</taxon>
        <taxon>Pentapetalae</taxon>
        <taxon>asterids</taxon>
        <taxon>campanulids</taxon>
        <taxon>Asterales</taxon>
        <taxon>Asteraceae</taxon>
        <taxon>Asteroideae</taxon>
        <taxon>Anthemideae</taxon>
        <taxon>Anthemidinae</taxon>
        <taxon>Tanacetum</taxon>
    </lineage>
</organism>
<proteinExistence type="predicted"/>